<reference evidence="1 2" key="1">
    <citation type="journal article" date="2019" name="Commun. Biol.">
        <title>The bagworm genome reveals a unique fibroin gene that provides high tensile strength.</title>
        <authorList>
            <person name="Kono N."/>
            <person name="Nakamura H."/>
            <person name="Ohtoshi R."/>
            <person name="Tomita M."/>
            <person name="Numata K."/>
            <person name="Arakawa K."/>
        </authorList>
    </citation>
    <scope>NUCLEOTIDE SEQUENCE [LARGE SCALE GENOMIC DNA]</scope>
</reference>
<protein>
    <submittedName>
        <fullName evidence="1">Uncharacterized protein</fullName>
    </submittedName>
</protein>
<gene>
    <name evidence="1" type="ORF">EVAR_58816_1</name>
</gene>
<proteinExistence type="predicted"/>
<accession>A0A4C1YKU4</accession>
<evidence type="ECO:0000313" key="1">
    <source>
        <dbReference type="EMBL" id="GBP75723.1"/>
    </source>
</evidence>
<dbReference type="AlphaFoldDB" id="A0A4C1YKU4"/>
<dbReference type="EMBL" id="BGZK01001259">
    <property type="protein sequence ID" value="GBP75723.1"/>
    <property type="molecule type" value="Genomic_DNA"/>
</dbReference>
<keyword evidence="2" id="KW-1185">Reference proteome</keyword>
<name>A0A4C1YKU4_EUMVA</name>
<dbReference type="Proteomes" id="UP000299102">
    <property type="component" value="Unassembled WGS sequence"/>
</dbReference>
<organism evidence="1 2">
    <name type="scientific">Eumeta variegata</name>
    <name type="common">Bagworm moth</name>
    <name type="synonym">Eumeta japonica</name>
    <dbReference type="NCBI Taxonomy" id="151549"/>
    <lineage>
        <taxon>Eukaryota</taxon>
        <taxon>Metazoa</taxon>
        <taxon>Ecdysozoa</taxon>
        <taxon>Arthropoda</taxon>
        <taxon>Hexapoda</taxon>
        <taxon>Insecta</taxon>
        <taxon>Pterygota</taxon>
        <taxon>Neoptera</taxon>
        <taxon>Endopterygota</taxon>
        <taxon>Lepidoptera</taxon>
        <taxon>Glossata</taxon>
        <taxon>Ditrysia</taxon>
        <taxon>Tineoidea</taxon>
        <taxon>Psychidae</taxon>
        <taxon>Oiketicinae</taxon>
        <taxon>Eumeta</taxon>
    </lineage>
</organism>
<sequence length="135" mass="16043">MSHFKLNKEEWTALSQRKSEIRKPGDELHQISETVTEELLQAKNMKNERVTKIINKKRRIFFRQAGHHLFNTISVSSRIERDVGSPSYTWKTRVNNALSITTRTKEQRRMDRVRLERNRKSKIAADELDKFLNGY</sequence>
<evidence type="ECO:0000313" key="2">
    <source>
        <dbReference type="Proteomes" id="UP000299102"/>
    </source>
</evidence>
<comment type="caution">
    <text evidence="1">The sequence shown here is derived from an EMBL/GenBank/DDBJ whole genome shotgun (WGS) entry which is preliminary data.</text>
</comment>